<protein>
    <submittedName>
        <fullName evidence="2">Uncharacterized protein</fullName>
    </submittedName>
</protein>
<feature type="region of interest" description="Disordered" evidence="1">
    <location>
        <begin position="63"/>
        <end position="100"/>
    </location>
</feature>
<evidence type="ECO:0000313" key="2">
    <source>
        <dbReference type="EMBL" id="KAF4724786.1"/>
    </source>
</evidence>
<accession>A0A7J6RWN5</accession>
<evidence type="ECO:0000256" key="1">
    <source>
        <dbReference type="SAM" id="MobiDB-lite"/>
    </source>
</evidence>
<dbReference type="AlphaFoldDB" id="A0A7J6RWN5"/>
<reference evidence="2 3" key="1">
    <citation type="submission" date="2020-04" db="EMBL/GenBank/DDBJ databases">
        <title>Perkinsus olseni comparative genomics.</title>
        <authorList>
            <person name="Bogema D.R."/>
        </authorList>
    </citation>
    <scope>NUCLEOTIDE SEQUENCE [LARGE SCALE GENOMIC DNA]</scope>
    <source>
        <strain evidence="2 3">ATCC PRA-207</strain>
    </source>
</reference>
<comment type="caution">
    <text evidence="2">The sequence shown here is derived from an EMBL/GenBank/DDBJ whole genome shotgun (WGS) entry which is preliminary data.</text>
</comment>
<dbReference type="Proteomes" id="UP000553632">
    <property type="component" value="Unassembled WGS sequence"/>
</dbReference>
<evidence type="ECO:0000313" key="3">
    <source>
        <dbReference type="Proteomes" id="UP000553632"/>
    </source>
</evidence>
<gene>
    <name evidence="2" type="ORF">FOZ63_033688</name>
</gene>
<feature type="non-terminal residue" evidence="2">
    <location>
        <position position="1"/>
    </location>
</feature>
<name>A0A7J6RWN5_PEROL</name>
<feature type="compositionally biased region" description="Polar residues" evidence="1">
    <location>
        <begin position="67"/>
        <end position="77"/>
    </location>
</feature>
<sequence length="100" mass="10702">SGRAASANPESSDHSGCIGYTAFGEFDDELGDWQRDEEEIPSTTTKLVVPTTIKVISVPRPERFLSRPQSSATTSSEARALCDQEGPLRSSKWGSGDLAA</sequence>
<keyword evidence="3" id="KW-1185">Reference proteome</keyword>
<dbReference type="EMBL" id="JABANO010022683">
    <property type="protein sequence ID" value="KAF4724786.1"/>
    <property type="molecule type" value="Genomic_DNA"/>
</dbReference>
<proteinExistence type="predicted"/>
<organism evidence="2 3">
    <name type="scientific">Perkinsus olseni</name>
    <name type="common">Perkinsus atlanticus</name>
    <dbReference type="NCBI Taxonomy" id="32597"/>
    <lineage>
        <taxon>Eukaryota</taxon>
        <taxon>Sar</taxon>
        <taxon>Alveolata</taxon>
        <taxon>Perkinsozoa</taxon>
        <taxon>Perkinsea</taxon>
        <taxon>Perkinsida</taxon>
        <taxon>Perkinsidae</taxon>
        <taxon>Perkinsus</taxon>
    </lineage>
</organism>